<accession>A0A239SK03</accession>
<proteinExistence type="predicted"/>
<dbReference type="Pfam" id="PF06742">
    <property type="entry name" value="DUF1214"/>
    <property type="match status" value="1"/>
</dbReference>
<dbReference type="AlphaFoldDB" id="A0A239SK03"/>
<dbReference type="InterPro" id="IPR010679">
    <property type="entry name" value="DUF1254"/>
</dbReference>
<dbReference type="PANTHER" id="PTHR36509">
    <property type="entry name" value="BLL3101 PROTEIN"/>
    <property type="match status" value="1"/>
</dbReference>
<dbReference type="Proteomes" id="UP000215126">
    <property type="component" value="Chromosome 1"/>
</dbReference>
<dbReference type="InterPro" id="IPR037050">
    <property type="entry name" value="DUF1254_sf"/>
</dbReference>
<dbReference type="InterPro" id="IPR010621">
    <property type="entry name" value="DUF1214"/>
</dbReference>
<gene>
    <name evidence="4" type="ORF">SAMEA4530655_02833</name>
</gene>
<feature type="domain" description="DUF1254" evidence="3">
    <location>
        <begin position="119"/>
        <end position="248"/>
    </location>
</feature>
<reference evidence="4 5" key="1">
    <citation type="submission" date="2017-06" db="EMBL/GenBank/DDBJ databases">
        <authorList>
            <consortium name="Pathogen Informatics"/>
        </authorList>
    </citation>
    <scope>NUCLEOTIDE SEQUENCE [LARGE SCALE GENOMIC DNA]</scope>
    <source>
        <strain evidence="4 5">NCTC13161</strain>
    </source>
</reference>
<dbReference type="Gene3D" id="2.60.120.600">
    <property type="entry name" value="Domain of unknown function DUF1214, C-terminal domain"/>
    <property type="match status" value="1"/>
</dbReference>
<feature type="region of interest" description="Disordered" evidence="1">
    <location>
        <begin position="37"/>
        <end position="64"/>
    </location>
</feature>
<protein>
    <submittedName>
        <fullName evidence="4">Uncharacterized conserved protein</fullName>
    </submittedName>
</protein>
<dbReference type="OrthoDB" id="104565at2"/>
<dbReference type="RefSeq" id="WP_095178454.1">
    <property type="nucleotide sequence ID" value="NZ_CABPRX010000021.1"/>
</dbReference>
<evidence type="ECO:0000313" key="5">
    <source>
        <dbReference type="Proteomes" id="UP000215126"/>
    </source>
</evidence>
<dbReference type="Pfam" id="PF06863">
    <property type="entry name" value="DUF1254"/>
    <property type="match status" value="1"/>
</dbReference>
<evidence type="ECO:0000313" key="4">
    <source>
        <dbReference type="EMBL" id="SNU85765.1"/>
    </source>
</evidence>
<dbReference type="InterPro" id="IPR037049">
    <property type="entry name" value="DUF1214_C_sf"/>
</dbReference>
<organism evidence="4 5">
    <name type="scientific">Pandoraea sputorum</name>
    <dbReference type="NCBI Taxonomy" id="93222"/>
    <lineage>
        <taxon>Bacteria</taxon>
        <taxon>Pseudomonadati</taxon>
        <taxon>Pseudomonadota</taxon>
        <taxon>Betaproteobacteria</taxon>
        <taxon>Burkholderiales</taxon>
        <taxon>Burkholderiaceae</taxon>
        <taxon>Pandoraea</taxon>
    </lineage>
</organism>
<dbReference type="Gene3D" id="2.60.40.1610">
    <property type="entry name" value="Domain of unknown function DUF1254"/>
    <property type="match status" value="1"/>
</dbReference>
<feature type="compositionally biased region" description="Polar residues" evidence="1">
    <location>
        <begin position="49"/>
        <end position="63"/>
    </location>
</feature>
<evidence type="ECO:0000256" key="1">
    <source>
        <dbReference type="SAM" id="MobiDB-lite"/>
    </source>
</evidence>
<keyword evidence="5" id="KW-1185">Reference proteome</keyword>
<name>A0A239SK03_9BURK</name>
<feature type="domain" description="DUF1214" evidence="2">
    <location>
        <begin position="392"/>
        <end position="499"/>
    </location>
</feature>
<evidence type="ECO:0000259" key="2">
    <source>
        <dbReference type="Pfam" id="PF06742"/>
    </source>
</evidence>
<sequence>MADREGVNLARRLVTVLGGIAPVVYASTFAGVRDASAATQAKRTETDATESARTGPSAATQVQPPKGIDMHAGYAQVVARLAYVWGWPMVNMLNRFARITQAPHPGLLNGVLPAAPRGQIAMLHDYIDPAETFVTCPNQDVVYGLGFFSLDEEPVVIQVPDFGTRFWVYALYDARTNQFGHVGKPYKSRRGFYLLAGPNWKGKTPTGITEVVRCPTALANAIPRVFMNDTEEDRKAIQSVINQVVAYPLTQFDGKMKTIAWRDAPDITPPTQANAEKAEAGETKWVIPEKFFDQFDQVLSTVPPLPGEEAMYAQFRSLMEVAGRDAEIKKTIVQTAIDTERDAIDPFFQWRHNGVPAGNGWNRSKNNAQSGFDYFDRTGTAKSNMFDNRPEETQYFYTDVDASGAQLVGGSTYEIVFAKGEEPPVNGFWSLTLYNDKHLFHPNDLKRYSLGTKNTTLKRNQDGSLSLYAGIKSPGADKAANWLPAPGGKFSLYIRAYWGKSPILDGSWKPPRINKVG</sequence>
<dbReference type="EMBL" id="LT906435">
    <property type="protein sequence ID" value="SNU85765.1"/>
    <property type="molecule type" value="Genomic_DNA"/>
</dbReference>
<dbReference type="GeneID" id="88095463"/>
<evidence type="ECO:0000259" key="3">
    <source>
        <dbReference type="Pfam" id="PF06863"/>
    </source>
</evidence>
<dbReference type="PANTHER" id="PTHR36509:SF2">
    <property type="entry name" value="BLL3101 PROTEIN"/>
    <property type="match status" value="1"/>
</dbReference>
<dbReference type="SUPFAM" id="SSF160935">
    <property type="entry name" value="VPA0735-like"/>
    <property type="match status" value="1"/>
</dbReference>